<feature type="domain" description="Histone deacetylase" evidence="2">
    <location>
        <begin position="20"/>
        <end position="302"/>
    </location>
</feature>
<accession>A0A5S3VEL8</accession>
<dbReference type="Gene3D" id="3.40.800.20">
    <property type="entry name" value="Histone deacetylase domain"/>
    <property type="match status" value="1"/>
</dbReference>
<dbReference type="InterPro" id="IPR023696">
    <property type="entry name" value="Ureohydrolase_dom_sf"/>
</dbReference>
<keyword evidence="5" id="KW-1185">Reference proteome</keyword>
<dbReference type="OrthoDB" id="9808367at2"/>
<dbReference type="EMBL" id="PNBW01000020">
    <property type="protein sequence ID" value="TMO77402.1"/>
    <property type="molecule type" value="Genomic_DNA"/>
</dbReference>
<reference evidence="3" key="3">
    <citation type="submission" date="2019-09" db="EMBL/GenBank/DDBJ databases">
        <title>Co-occurence of chitin degradation, pigmentation and bioactivity in marine Pseudoalteromonas.</title>
        <authorList>
            <person name="Sonnenschein E.C."/>
            <person name="Bech P.K."/>
        </authorList>
    </citation>
    <scope>NUCLEOTIDE SEQUENCE</scope>
    <source>
        <strain evidence="3">S3790</strain>
        <strain evidence="4 5">S3895</strain>
    </source>
</reference>
<proteinExistence type="inferred from homology"/>
<dbReference type="InterPro" id="IPR023801">
    <property type="entry name" value="His_deacetylse_dom"/>
</dbReference>
<dbReference type="InterPro" id="IPR000286">
    <property type="entry name" value="HDACs"/>
</dbReference>
<dbReference type="InterPro" id="IPR037138">
    <property type="entry name" value="His_deacetylse_dom_sf"/>
</dbReference>
<protein>
    <submittedName>
        <fullName evidence="3">Deacetylase</fullName>
    </submittedName>
</protein>
<dbReference type="GO" id="GO:0040029">
    <property type="term" value="P:epigenetic regulation of gene expression"/>
    <property type="evidence" value="ECO:0007669"/>
    <property type="project" value="TreeGrafter"/>
</dbReference>
<dbReference type="GO" id="GO:0004407">
    <property type="term" value="F:histone deacetylase activity"/>
    <property type="evidence" value="ECO:0007669"/>
    <property type="project" value="TreeGrafter"/>
</dbReference>
<dbReference type="RefSeq" id="WP_138589745.1">
    <property type="nucleotide sequence ID" value="NZ_PNBW01000020.1"/>
</dbReference>
<dbReference type="PANTHER" id="PTHR10625:SF10">
    <property type="entry name" value="HISTONE DEACETYLASE HDAC1"/>
    <property type="match status" value="1"/>
</dbReference>
<dbReference type="CDD" id="cd11599">
    <property type="entry name" value="HDAC_classII_2"/>
    <property type="match status" value="1"/>
</dbReference>
<dbReference type="Proteomes" id="UP000307217">
    <property type="component" value="Unassembled WGS sequence"/>
</dbReference>
<evidence type="ECO:0000313" key="4">
    <source>
        <dbReference type="EMBL" id="TMO77402.1"/>
    </source>
</evidence>
<sequence length="305" mass="33296">MRTAVISHPHCRKHKMIADHPECPARLDAISDRLLASGLDIAVTQKQAPSATRDHIALVHDHTMIDRVLTQLPEHGLKNLDGDTWLCSESFKAIERAVGAGILAVDEILAGNLDAAFCSVRPPGHHANQHTSAGFCIFNNVAIAAAYAKQQGVERIAILDIDVHHGNGTQDIFKSDPAVLFCSLFQYPFYPNTAIENTDSVLNSPLAIASDGKDLRALYEQQWLPRLKSFSPQLVLISAGFDAHLEDEMGSLKFVETDYQWFTEQVAQFVKDSGALGIISYLEGGYDLSSLGRSAVTHIKALVNG</sequence>
<evidence type="ECO:0000256" key="1">
    <source>
        <dbReference type="ARBA" id="ARBA00005947"/>
    </source>
</evidence>
<reference evidence="5 6" key="1">
    <citation type="submission" date="2018-01" db="EMBL/GenBank/DDBJ databases">
        <authorList>
            <person name="Paulsen S."/>
            <person name="Gram L.K."/>
        </authorList>
    </citation>
    <scope>NUCLEOTIDE SEQUENCE [LARGE SCALE GENOMIC DNA]</scope>
    <source>
        <strain evidence="3 6">S3790</strain>
        <strain evidence="4 5">S3895</strain>
    </source>
</reference>
<dbReference type="EMBL" id="PNBX01000006">
    <property type="protein sequence ID" value="TMO70234.1"/>
    <property type="molecule type" value="Genomic_DNA"/>
</dbReference>
<dbReference type="AlphaFoldDB" id="A0A5S3VEL8"/>
<dbReference type="PRINTS" id="PR01270">
    <property type="entry name" value="HDASUPER"/>
</dbReference>
<dbReference type="Proteomes" id="UP000307164">
    <property type="component" value="Unassembled WGS sequence"/>
</dbReference>
<comment type="caution">
    <text evidence="3">The sequence shown here is derived from an EMBL/GenBank/DDBJ whole genome shotgun (WGS) entry which is preliminary data.</text>
</comment>
<evidence type="ECO:0000313" key="5">
    <source>
        <dbReference type="Proteomes" id="UP000307164"/>
    </source>
</evidence>
<name>A0A5S3VEL8_9GAMM</name>
<evidence type="ECO:0000259" key="2">
    <source>
        <dbReference type="Pfam" id="PF00850"/>
    </source>
</evidence>
<dbReference type="Pfam" id="PF00850">
    <property type="entry name" value="Hist_deacetyl"/>
    <property type="match status" value="1"/>
</dbReference>
<comment type="similarity">
    <text evidence="1">Belongs to the histone deacetylase family.</text>
</comment>
<dbReference type="SUPFAM" id="SSF52768">
    <property type="entry name" value="Arginase/deacetylase"/>
    <property type="match status" value="1"/>
</dbReference>
<evidence type="ECO:0000313" key="3">
    <source>
        <dbReference type="EMBL" id="TMO70234.1"/>
    </source>
</evidence>
<gene>
    <name evidence="3" type="ORF">CWC19_02020</name>
    <name evidence="4" type="ORF">CWC20_04280</name>
</gene>
<dbReference type="PANTHER" id="PTHR10625">
    <property type="entry name" value="HISTONE DEACETYLASE HDAC1-RELATED"/>
    <property type="match status" value="1"/>
</dbReference>
<organism evidence="3 6">
    <name type="scientific">Pseudoalteromonas aurantia</name>
    <dbReference type="NCBI Taxonomy" id="43654"/>
    <lineage>
        <taxon>Bacteria</taxon>
        <taxon>Pseudomonadati</taxon>
        <taxon>Pseudomonadota</taxon>
        <taxon>Gammaproteobacteria</taxon>
        <taxon>Alteromonadales</taxon>
        <taxon>Pseudoalteromonadaceae</taxon>
        <taxon>Pseudoalteromonas</taxon>
    </lineage>
</organism>
<reference evidence="6" key="2">
    <citation type="submission" date="2019-06" db="EMBL/GenBank/DDBJ databases">
        <title>Co-occurence of chitin degradation, pigmentation and bioactivity in marine Pseudoalteromonas.</title>
        <authorList>
            <person name="Sonnenschein E.C."/>
            <person name="Bech P.K."/>
        </authorList>
    </citation>
    <scope>NUCLEOTIDE SEQUENCE [LARGE SCALE GENOMIC DNA]</scope>
    <source>
        <strain evidence="6">S3790</strain>
    </source>
</reference>
<evidence type="ECO:0000313" key="6">
    <source>
        <dbReference type="Proteomes" id="UP000307217"/>
    </source>
</evidence>